<keyword evidence="9 18" id="KW-0521">NADP</keyword>
<evidence type="ECO:0000256" key="11">
    <source>
        <dbReference type="ARBA" id="ARBA00023157"/>
    </source>
</evidence>
<evidence type="ECO:0000256" key="8">
    <source>
        <dbReference type="ARBA" id="ARBA00022827"/>
    </source>
</evidence>
<evidence type="ECO:0000256" key="7">
    <source>
        <dbReference type="ARBA" id="ARBA00022630"/>
    </source>
</evidence>
<dbReference type="AlphaFoldDB" id="A0A316UKF4"/>
<dbReference type="InterPro" id="IPR001100">
    <property type="entry name" value="Pyr_nuc-diS_OxRdtase"/>
</dbReference>
<dbReference type="GO" id="GO:0050661">
    <property type="term" value="F:NADP binding"/>
    <property type="evidence" value="ECO:0007669"/>
    <property type="project" value="InterPro"/>
</dbReference>
<dbReference type="PANTHER" id="PTHR42737:SF2">
    <property type="entry name" value="GLUTATHIONE REDUCTASE"/>
    <property type="match status" value="1"/>
</dbReference>
<proteinExistence type="inferred from homology"/>
<dbReference type="Pfam" id="PF02852">
    <property type="entry name" value="Pyr_redox_dim"/>
    <property type="match status" value="1"/>
</dbReference>
<dbReference type="GeneID" id="37028758"/>
<keyword evidence="8 15" id="KW-0274">FAD</keyword>
<feature type="active site" description="Proton acceptor" evidence="14">
    <location>
        <position position="466"/>
    </location>
</feature>
<dbReference type="SUPFAM" id="SSF55424">
    <property type="entry name" value="FAD/NAD-linked reductases, dimerisation (C-terminal) domain"/>
    <property type="match status" value="1"/>
</dbReference>
<dbReference type="EMBL" id="KZ819676">
    <property type="protein sequence ID" value="PWN25414.1"/>
    <property type="molecule type" value="Genomic_DNA"/>
</dbReference>
<evidence type="ECO:0000259" key="20">
    <source>
        <dbReference type="Pfam" id="PF07992"/>
    </source>
</evidence>
<dbReference type="GO" id="GO:0050660">
    <property type="term" value="F:flavin adenine dinucleotide binding"/>
    <property type="evidence" value="ECO:0007669"/>
    <property type="project" value="InterPro"/>
</dbReference>
<dbReference type="GO" id="GO:0045454">
    <property type="term" value="P:cell redox homeostasis"/>
    <property type="evidence" value="ECO:0007669"/>
    <property type="project" value="InterPro"/>
</dbReference>
<evidence type="ECO:0000256" key="17">
    <source>
        <dbReference type="RuleBase" id="RU003691"/>
    </source>
</evidence>
<dbReference type="STRING" id="1569628.A0A316UKF4"/>
<keyword evidence="11" id="KW-1015">Disulfide bond</keyword>
<evidence type="ECO:0000256" key="5">
    <source>
        <dbReference type="ARBA" id="ARBA00017111"/>
    </source>
</evidence>
<dbReference type="Pfam" id="PF07992">
    <property type="entry name" value="Pyr_redox_2"/>
    <property type="match status" value="1"/>
</dbReference>
<evidence type="ECO:0000256" key="13">
    <source>
        <dbReference type="ARBA" id="ARBA00056905"/>
    </source>
</evidence>
<comment type="similarity">
    <text evidence="2 17">Belongs to the class-I pyridine nucleotide-disulfide oxidoreductase family.</text>
</comment>
<comment type="subunit">
    <text evidence="3">Homodimer.</text>
</comment>
<dbReference type="PRINTS" id="PR00411">
    <property type="entry name" value="PNDRDTASEI"/>
</dbReference>
<keyword evidence="15" id="KW-0520">NAD</keyword>
<evidence type="ECO:0000256" key="12">
    <source>
        <dbReference type="ARBA" id="ARBA00023284"/>
    </source>
</evidence>
<feature type="domain" description="FAD/NAD(P)-binding" evidence="20">
    <location>
        <begin position="11"/>
        <end position="340"/>
    </location>
</feature>
<accession>A0A316UKF4</accession>
<feature type="binding site" evidence="15">
    <location>
        <position position="58"/>
    </location>
    <ligand>
        <name>FAD</name>
        <dbReference type="ChEBI" id="CHEBI:57692"/>
    </ligand>
</feature>
<dbReference type="InterPro" id="IPR016156">
    <property type="entry name" value="FAD/NAD-linked_Rdtase_dimer_sf"/>
</dbReference>
<dbReference type="PIRSF" id="PIRSF000350">
    <property type="entry name" value="Mercury_reductase_MerA"/>
    <property type="match status" value="1"/>
</dbReference>
<feature type="domain" description="Pyridine nucleotide-disulphide oxidoreductase dimerisation" evidence="19">
    <location>
        <begin position="364"/>
        <end position="476"/>
    </location>
</feature>
<keyword evidence="7 17" id="KW-0285">Flavoprotein</keyword>
<dbReference type="FunFam" id="3.50.50.60:FF:000109">
    <property type="entry name" value="Glutathione reductase"/>
    <property type="match status" value="1"/>
</dbReference>
<evidence type="ECO:0000256" key="18">
    <source>
        <dbReference type="RuleBase" id="RU365016"/>
    </source>
</evidence>
<dbReference type="InterPro" id="IPR046952">
    <property type="entry name" value="GSHR/TRXR-like"/>
</dbReference>
<name>A0A316UKF4_9BASI</name>
<feature type="binding site" evidence="15">
    <location>
        <begin position="195"/>
        <end position="202"/>
    </location>
    <ligand>
        <name>NAD(+)</name>
        <dbReference type="ChEBI" id="CHEBI:57540"/>
    </ligand>
</feature>
<sequence>MPPIQKPSDHYDLVVIGGGSGAMGMSRRAASYGTKVAVIEEDGRLGGTCVNVGCVPKKLMWHAADVAESLDHASDYGFPGVKRPAFDWRTFAKKRDDYVKMLNGVYDRNLAKDGVDYISGRGALTGPKSVEVAMRDQDGKFEGEKKTITADHICIAVGGRPVIPSDKDVPGASLGIDSDGFFALKEQPKRVAVVGAGYIAVELAGVFNTLGTETHLLIRHDTFLRSFDPIIAETLQEHMGKTGLNVHKRTNIKKVEGQKGGPLTLHLDSGKTLEVDCLLWAVGRRPNTDYLGLDKAGVKTEDKSGNIVVDEYQQTNVPNITCIGDVAGKALLTPVAIAAGRRLSNRLYGPEGLRGKDKLSYDDIPTVVFSHPTSGTVGLTEPEAREKYGDDQIKVYQSKFRAMYFGMVGEDHKEPTAYKLVCQGKEEKVVGVHIVGMGSDEIMQGFGVAVKMGARKKDLDDTVAIHPTSAEELVTMR</sequence>
<evidence type="ECO:0000313" key="22">
    <source>
        <dbReference type="Proteomes" id="UP000245884"/>
    </source>
</evidence>
<dbReference type="InterPro" id="IPR004099">
    <property type="entry name" value="Pyr_nucl-diS_OxRdtase_dimer"/>
</dbReference>
<evidence type="ECO:0000256" key="15">
    <source>
        <dbReference type="PIRSR" id="PIRSR000350-3"/>
    </source>
</evidence>
<comment type="subcellular location">
    <subcellularLocation>
        <location evidence="1 18">Cytoplasm</location>
    </subcellularLocation>
</comment>
<evidence type="ECO:0000256" key="6">
    <source>
        <dbReference type="ARBA" id="ARBA00022490"/>
    </source>
</evidence>
<dbReference type="Proteomes" id="UP000245884">
    <property type="component" value="Unassembled WGS sequence"/>
</dbReference>
<dbReference type="GO" id="GO:0006749">
    <property type="term" value="P:glutathione metabolic process"/>
    <property type="evidence" value="ECO:0007669"/>
    <property type="project" value="InterPro"/>
</dbReference>
<evidence type="ECO:0000313" key="21">
    <source>
        <dbReference type="EMBL" id="PWN25414.1"/>
    </source>
</evidence>
<evidence type="ECO:0000256" key="10">
    <source>
        <dbReference type="ARBA" id="ARBA00023002"/>
    </source>
</evidence>
<protein>
    <recommendedName>
        <fullName evidence="5 18">Glutathione reductase</fullName>
        <ecNumber evidence="4 18">1.8.1.7</ecNumber>
    </recommendedName>
</protein>
<dbReference type="GO" id="GO:0034599">
    <property type="term" value="P:cellular response to oxidative stress"/>
    <property type="evidence" value="ECO:0007669"/>
    <property type="project" value="TreeGrafter"/>
</dbReference>
<keyword evidence="12 17" id="KW-0676">Redox-active center</keyword>
<evidence type="ECO:0000256" key="2">
    <source>
        <dbReference type="ARBA" id="ARBA00007532"/>
    </source>
</evidence>
<evidence type="ECO:0000256" key="4">
    <source>
        <dbReference type="ARBA" id="ARBA00012607"/>
    </source>
</evidence>
<dbReference type="PRINTS" id="PR00368">
    <property type="entry name" value="FADPNR"/>
</dbReference>
<dbReference type="PANTHER" id="PTHR42737">
    <property type="entry name" value="GLUTATHIONE REDUCTASE"/>
    <property type="match status" value="1"/>
</dbReference>
<evidence type="ECO:0000256" key="1">
    <source>
        <dbReference type="ARBA" id="ARBA00004496"/>
    </source>
</evidence>
<dbReference type="Gene3D" id="3.50.50.60">
    <property type="entry name" value="FAD/NAD(P)-binding domain"/>
    <property type="match status" value="2"/>
</dbReference>
<dbReference type="NCBIfam" id="NF004776">
    <property type="entry name" value="PRK06116.1"/>
    <property type="match status" value="1"/>
</dbReference>
<dbReference type="Gene3D" id="3.30.390.30">
    <property type="match status" value="1"/>
</dbReference>
<dbReference type="OrthoDB" id="5956163at2759"/>
<evidence type="ECO:0000259" key="19">
    <source>
        <dbReference type="Pfam" id="PF02852"/>
    </source>
</evidence>
<dbReference type="InterPro" id="IPR006322">
    <property type="entry name" value="Glutathione_Rdtase_euk/bac"/>
</dbReference>
<dbReference type="EC" id="1.8.1.7" evidence="4 18"/>
<comment type="catalytic activity">
    <reaction evidence="18">
        <text>2 glutathione + NADP(+) = glutathione disulfide + NADPH + H(+)</text>
        <dbReference type="Rhea" id="RHEA:11740"/>
        <dbReference type="ChEBI" id="CHEBI:15378"/>
        <dbReference type="ChEBI" id="CHEBI:57783"/>
        <dbReference type="ChEBI" id="CHEBI:57925"/>
        <dbReference type="ChEBI" id="CHEBI:58297"/>
        <dbReference type="ChEBI" id="CHEBI:58349"/>
        <dbReference type="EC" id="1.8.1.7"/>
    </reaction>
</comment>
<evidence type="ECO:0000256" key="16">
    <source>
        <dbReference type="PIRSR" id="PIRSR000350-4"/>
    </source>
</evidence>
<dbReference type="NCBIfam" id="TIGR01421">
    <property type="entry name" value="gluta_reduc_1"/>
    <property type="match status" value="1"/>
</dbReference>
<dbReference type="GO" id="GO:0004362">
    <property type="term" value="F:glutathione-disulfide reductase (NADPH) activity"/>
    <property type="evidence" value="ECO:0007669"/>
    <property type="project" value="UniProtKB-EC"/>
</dbReference>
<keyword evidence="15" id="KW-0547">Nucleotide-binding</keyword>
<feature type="binding site" evidence="15">
    <location>
        <position position="325"/>
    </location>
    <ligand>
        <name>FAD</name>
        <dbReference type="ChEBI" id="CHEBI:57692"/>
    </ligand>
</feature>
<comment type="function">
    <text evidence="13 18">Catalyzes the reduction of glutathione disulfide (GSSG) to reduced glutathione (GSH). Constitutes the major mechanism to maintain a high GSH:GSSG ratio in the cytosol.</text>
</comment>
<dbReference type="SUPFAM" id="SSF51905">
    <property type="entry name" value="FAD/NAD(P)-binding domain"/>
    <property type="match status" value="1"/>
</dbReference>
<feature type="binding site" evidence="15">
    <location>
        <position position="122"/>
    </location>
    <ligand>
        <name>FAD</name>
        <dbReference type="ChEBI" id="CHEBI:57692"/>
    </ligand>
</feature>
<evidence type="ECO:0000256" key="3">
    <source>
        <dbReference type="ARBA" id="ARBA00011738"/>
    </source>
</evidence>
<dbReference type="FunFam" id="3.30.390.30:FF:000003">
    <property type="entry name" value="Glutathione reductase"/>
    <property type="match status" value="1"/>
</dbReference>
<keyword evidence="22" id="KW-1185">Reference proteome</keyword>
<feature type="binding site" evidence="15">
    <location>
        <position position="283"/>
    </location>
    <ligand>
        <name>NAD(+)</name>
        <dbReference type="ChEBI" id="CHEBI:57540"/>
    </ligand>
</feature>
<feature type="disulfide bond" description="Redox-active" evidence="16">
    <location>
        <begin position="49"/>
        <end position="54"/>
    </location>
</feature>
<dbReference type="GO" id="GO:0005739">
    <property type="term" value="C:mitochondrion"/>
    <property type="evidence" value="ECO:0007669"/>
    <property type="project" value="TreeGrafter"/>
</dbReference>
<dbReference type="GO" id="GO:0005829">
    <property type="term" value="C:cytosol"/>
    <property type="evidence" value="ECO:0007669"/>
    <property type="project" value="TreeGrafter"/>
</dbReference>
<comment type="cofactor">
    <cofactor evidence="15">
        <name>FAD</name>
        <dbReference type="ChEBI" id="CHEBI:57692"/>
    </cofactor>
    <text evidence="15">Binds 1 FAD per subunit.</text>
</comment>
<dbReference type="InterPro" id="IPR036188">
    <property type="entry name" value="FAD/NAD-bd_sf"/>
</dbReference>
<keyword evidence="10 17" id="KW-0560">Oxidoreductase</keyword>
<gene>
    <name evidence="21" type="ORF">BDZ90DRAFT_234238</name>
</gene>
<keyword evidence="6 18" id="KW-0963">Cytoplasm</keyword>
<reference evidence="21 22" key="1">
    <citation type="journal article" date="2018" name="Mol. Biol. Evol.">
        <title>Broad Genomic Sampling Reveals a Smut Pathogenic Ancestry of the Fungal Clade Ustilaginomycotina.</title>
        <authorList>
            <person name="Kijpornyongpan T."/>
            <person name="Mondo S.J."/>
            <person name="Barry K."/>
            <person name="Sandor L."/>
            <person name="Lee J."/>
            <person name="Lipzen A."/>
            <person name="Pangilinan J."/>
            <person name="LaButti K."/>
            <person name="Hainaut M."/>
            <person name="Henrissat B."/>
            <person name="Grigoriev I.V."/>
            <person name="Spatafora J.W."/>
            <person name="Aime M.C."/>
        </authorList>
    </citation>
    <scope>NUCLEOTIDE SEQUENCE [LARGE SCALE GENOMIC DNA]</scope>
    <source>
        <strain evidence="21 22">MCA 5214</strain>
    </source>
</reference>
<organism evidence="21 22">
    <name type="scientific">Jaminaea rosea</name>
    <dbReference type="NCBI Taxonomy" id="1569628"/>
    <lineage>
        <taxon>Eukaryota</taxon>
        <taxon>Fungi</taxon>
        <taxon>Dikarya</taxon>
        <taxon>Basidiomycota</taxon>
        <taxon>Ustilaginomycotina</taxon>
        <taxon>Exobasidiomycetes</taxon>
        <taxon>Microstromatales</taxon>
        <taxon>Microstromatales incertae sedis</taxon>
        <taxon>Jaminaea</taxon>
    </lineage>
</organism>
<evidence type="ECO:0000256" key="9">
    <source>
        <dbReference type="ARBA" id="ARBA00022857"/>
    </source>
</evidence>
<evidence type="ECO:0000256" key="14">
    <source>
        <dbReference type="PIRSR" id="PIRSR000350-2"/>
    </source>
</evidence>
<dbReference type="InterPro" id="IPR023753">
    <property type="entry name" value="FAD/NAD-binding_dom"/>
</dbReference>
<dbReference type="InterPro" id="IPR012999">
    <property type="entry name" value="Pyr_OxRdtase_I_AS"/>
</dbReference>
<dbReference type="RefSeq" id="XP_025360026.1">
    <property type="nucleotide sequence ID" value="XM_025506935.1"/>
</dbReference>
<dbReference type="PROSITE" id="PS00076">
    <property type="entry name" value="PYRIDINE_REDOX_1"/>
    <property type="match status" value="1"/>
</dbReference>